<proteinExistence type="predicted"/>
<dbReference type="EMBL" id="CM001167">
    <property type="protein sequence ID" value="EGJ71480.1"/>
    <property type="molecule type" value="Genomic_DNA"/>
</dbReference>
<keyword evidence="2" id="KW-1185">Reference proteome</keyword>
<dbReference type="InterPro" id="IPR032675">
    <property type="entry name" value="LRR_dom_sf"/>
</dbReference>
<name>F3ZNE0_9BACE</name>
<reference evidence="1 2" key="1">
    <citation type="journal article" date="2011" name="Stand. Genomic Sci.">
        <title>Non-contiguous finished genome sequence of Bacteroides coprosuis type strain (PC139).</title>
        <authorList>
            <person name="Land M."/>
            <person name="Held B."/>
            <person name="Gronow S."/>
            <person name="Abt B."/>
            <person name="Lucas S."/>
            <person name="Del Rio T.G."/>
            <person name="Nolan M."/>
            <person name="Tice H."/>
            <person name="Cheng J.F."/>
            <person name="Pitluck S."/>
            <person name="Liolios K."/>
            <person name="Pagani I."/>
            <person name="Ivanova N."/>
            <person name="Mavromatis K."/>
            <person name="Mikhailova N."/>
            <person name="Pati A."/>
            <person name="Tapia R."/>
            <person name="Han C."/>
            <person name="Goodwin L."/>
            <person name="Chen A."/>
            <person name="Palaniappan K."/>
            <person name="Hauser L."/>
            <person name="Brambilla E.M."/>
            <person name="Rohde M."/>
            <person name="Goker M."/>
            <person name="Detter J.C."/>
            <person name="Woyke T."/>
            <person name="Bristow J."/>
            <person name="Eisen J.A."/>
            <person name="Markowitz V."/>
            <person name="Hugenholtz P."/>
            <person name="Kyrpides N.C."/>
            <person name="Klenk H.P."/>
            <person name="Lapidus A."/>
        </authorList>
    </citation>
    <scope>NUCLEOTIDE SEQUENCE</scope>
    <source>
        <strain evidence="1 2">DSM 18011</strain>
    </source>
</reference>
<dbReference type="InterPro" id="IPR026906">
    <property type="entry name" value="LRR_5"/>
</dbReference>
<dbReference type="InterPro" id="IPR053139">
    <property type="entry name" value="Surface_bspA-like"/>
</dbReference>
<evidence type="ECO:0000313" key="1">
    <source>
        <dbReference type="EMBL" id="EGJ71480.1"/>
    </source>
</evidence>
<dbReference type="PANTHER" id="PTHR45661:SF3">
    <property type="entry name" value="IG-LIKE DOMAIN-CONTAINING PROTEIN"/>
    <property type="match status" value="1"/>
</dbReference>
<sequence>MPESVTELGKQAFYNCTSLLDITLPSGLEALQDYTFNNCSSLKQIQLPAQLKVMGSNLFKKCSALEEIEIPAGVTKLSGSGAMNSGMFGYCEALKKVVLPEGLEEIGDQVFYSCYALEEINIPSTVKRIGKHALYDLRSLKSIYLDTEIIDDYCMWVSSGSSKLTELTFGPRVHTIGRNALLNANVLATITFESENCPSIDSPTTFGEVGVKVEASSRKIFIPESSYDSYSKGLSFMVDQLGYTIIAGKGSLKDGVYFSETSEDSDWKESYTDFKGHYIYVKTVGNAVLTASQLKGLETKINNSSKKMVLDMSEATFESTSIEDNLFNSSAKLFEISFPKNIEVIGENVCSYTGELRAAILGSQVKEIGAYFCAKGFAGDNRVAFVCKAKTAPTFKDDGYPDFSVPFGGGEKLPLYVPQEAIPSYKAERNCAEYLIARGAIVLTPLNQLKEYQWRAALK</sequence>
<evidence type="ECO:0000313" key="2">
    <source>
        <dbReference type="Proteomes" id="UP000018439"/>
    </source>
</evidence>
<dbReference type="Gene3D" id="3.80.10.10">
    <property type="entry name" value="Ribonuclease Inhibitor"/>
    <property type="match status" value="3"/>
</dbReference>
<dbReference type="Pfam" id="PF13306">
    <property type="entry name" value="LRR_5"/>
    <property type="match status" value="3"/>
</dbReference>
<dbReference type="PANTHER" id="PTHR45661">
    <property type="entry name" value="SURFACE ANTIGEN"/>
    <property type="match status" value="1"/>
</dbReference>
<dbReference type="AlphaFoldDB" id="F3ZNE0"/>
<dbReference type="eggNOG" id="COG5492">
    <property type="taxonomic scope" value="Bacteria"/>
</dbReference>
<dbReference type="SUPFAM" id="SSF52058">
    <property type="entry name" value="L domain-like"/>
    <property type="match status" value="1"/>
</dbReference>
<dbReference type="Gene3D" id="3.40.50.12480">
    <property type="match status" value="1"/>
</dbReference>
<protein>
    <recommendedName>
        <fullName evidence="3">Surface antigen BspA</fullName>
    </recommendedName>
</protein>
<dbReference type="Proteomes" id="UP000018439">
    <property type="component" value="Chromosome"/>
</dbReference>
<dbReference type="STRING" id="679937.Bcop_1278"/>
<evidence type="ECO:0008006" key="3">
    <source>
        <dbReference type="Google" id="ProtNLM"/>
    </source>
</evidence>
<organism evidence="1 2">
    <name type="scientific">Bacteroides coprosuis DSM 18011</name>
    <dbReference type="NCBI Taxonomy" id="679937"/>
    <lineage>
        <taxon>Bacteria</taxon>
        <taxon>Pseudomonadati</taxon>
        <taxon>Bacteroidota</taxon>
        <taxon>Bacteroidia</taxon>
        <taxon>Bacteroidales</taxon>
        <taxon>Bacteroidaceae</taxon>
        <taxon>Bacteroides</taxon>
    </lineage>
</organism>
<dbReference type="HOGENOM" id="CLU_595367_0_0_10"/>
<accession>F3ZNE0</accession>
<gene>
    <name evidence="1" type="ORF">Bcop_1278</name>
</gene>